<dbReference type="InterPro" id="IPR036866">
    <property type="entry name" value="RibonucZ/Hydroxyglut_hydro"/>
</dbReference>
<dbReference type="InterPro" id="IPR050855">
    <property type="entry name" value="NDM-1-like"/>
</dbReference>
<protein>
    <submittedName>
        <fullName evidence="2">MBL fold metallo-hydrolase</fullName>
    </submittedName>
</protein>
<keyword evidence="2" id="KW-0378">Hydrolase</keyword>
<feature type="domain" description="Metallo-beta-lactamase" evidence="1">
    <location>
        <begin position="28"/>
        <end position="222"/>
    </location>
</feature>
<dbReference type="PANTHER" id="PTHR42951:SF4">
    <property type="entry name" value="ACYL-COENZYME A THIOESTERASE MBLAC2"/>
    <property type="match status" value="1"/>
</dbReference>
<dbReference type="EMBL" id="VBAP01000041">
    <property type="protein sequence ID" value="TMI75694.1"/>
    <property type="molecule type" value="Genomic_DNA"/>
</dbReference>
<sequence>MGVSVKLMERVCLVGSGRLGVGLSAELDCHVYLVDGGKEAALIDAGAGVATAEILAYAAAHGFPSDRIRHLLLTHGHADHAGGTASFRRHLAQLRVYAHPIVARYLRDGDEQGVGLDVGKRAGLYPSEYVLEPAAVDAEVIDGAQIRVGDLTLQVLETPGHCGGHNAFLMDCGGLRVLFAGDLIFHGGRILLQNTHDCDLQAYIRSLRRLRGLGVDVLLAGHLSFALRWGQRHIDAALDVLDRGGIPPQAL</sequence>
<dbReference type="GO" id="GO:0016787">
    <property type="term" value="F:hydrolase activity"/>
    <property type="evidence" value="ECO:0007669"/>
    <property type="project" value="UniProtKB-KW"/>
</dbReference>
<accession>A0A537IWJ7</accession>
<dbReference type="AlphaFoldDB" id="A0A537IWJ7"/>
<comment type="caution">
    <text evidence="2">The sequence shown here is derived from an EMBL/GenBank/DDBJ whole genome shotgun (WGS) entry which is preliminary data.</text>
</comment>
<evidence type="ECO:0000313" key="2">
    <source>
        <dbReference type="EMBL" id="TMI75694.1"/>
    </source>
</evidence>
<gene>
    <name evidence="2" type="ORF">E6H05_06050</name>
</gene>
<evidence type="ECO:0000313" key="3">
    <source>
        <dbReference type="Proteomes" id="UP000318834"/>
    </source>
</evidence>
<proteinExistence type="predicted"/>
<dbReference type="InterPro" id="IPR001279">
    <property type="entry name" value="Metallo-B-lactamas"/>
</dbReference>
<dbReference type="PANTHER" id="PTHR42951">
    <property type="entry name" value="METALLO-BETA-LACTAMASE DOMAIN-CONTAINING"/>
    <property type="match status" value="1"/>
</dbReference>
<dbReference type="SMART" id="SM00849">
    <property type="entry name" value="Lactamase_B"/>
    <property type="match status" value="1"/>
</dbReference>
<dbReference type="Pfam" id="PF00753">
    <property type="entry name" value="Lactamase_B"/>
    <property type="match status" value="1"/>
</dbReference>
<reference evidence="2 3" key="1">
    <citation type="journal article" date="2019" name="Nat. Microbiol.">
        <title>Mediterranean grassland soil C-N compound turnover is dependent on rainfall and depth, and is mediated by genomically divergent microorganisms.</title>
        <authorList>
            <person name="Diamond S."/>
            <person name="Andeer P.F."/>
            <person name="Li Z."/>
            <person name="Crits-Christoph A."/>
            <person name="Burstein D."/>
            <person name="Anantharaman K."/>
            <person name="Lane K.R."/>
            <person name="Thomas B.C."/>
            <person name="Pan C."/>
            <person name="Northen T.R."/>
            <person name="Banfield J.F."/>
        </authorList>
    </citation>
    <scope>NUCLEOTIDE SEQUENCE [LARGE SCALE GENOMIC DNA]</scope>
    <source>
        <strain evidence="2">NP_8</strain>
    </source>
</reference>
<dbReference type="Proteomes" id="UP000318834">
    <property type="component" value="Unassembled WGS sequence"/>
</dbReference>
<organism evidence="2 3">
    <name type="scientific">Candidatus Segetimicrobium genomatis</name>
    <dbReference type="NCBI Taxonomy" id="2569760"/>
    <lineage>
        <taxon>Bacteria</taxon>
        <taxon>Bacillati</taxon>
        <taxon>Candidatus Sysuimicrobiota</taxon>
        <taxon>Candidatus Sysuimicrobiia</taxon>
        <taxon>Candidatus Sysuimicrobiales</taxon>
        <taxon>Candidatus Segetimicrobiaceae</taxon>
        <taxon>Candidatus Segetimicrobium</taxon>
    </lineage>
</organism>
<dbReference type="Gene3D" id="3.60.15.10">
    <property type="entry name" value="Ribonuclease Z/Hydroxyacylglutathione hydrolase-like"/>
    <property type="match status" value="1"/>
</dbReference>
<name>A0A537IWJ7_9BACT</name>
<evidence type="ECO:0000259" key="1">
    <source>
        <dbReference type="SMART" id="SM00849"/>
    </source>
</evidence>
<dbReference type="SUPFAM" id="SSF56281">
    <property type="entry name" value="Metallo-hydrolase/oxidoreductase"/>
    <property type="match status" value="1"/>
</dbReference>